<accession>A0A6N4QDE4</accession>
<keyword evidence="1 4" id="KW-0378">Hydrolase</keyword>
<dbReference type="PANTHER" id="PTHR31308">
    <property type="match status" value="1"/>
</dbReference>
<dbReference type="RefSeq" id="WP_135571850.1">
    <property type="nucleotide sequence ID" value="NZ_RQGK01000072.1"/>
</dbReference>
<dbReference type="GO" id="GO:0000272">
    <property type="term" value="P:polysaccharide catabolic process"/>
    <property type="evidence" value="ECO:0007669"/>
    <property type="project" value="InterPro"/>
</dbReference>
<dbReference type="Proteomes" id="UP000297613">
    <property type="component" value="Unassembled WGS sequence"/>
</dbReference>
<dbReference type="EMBL" id="RQGM01000030">
    <property type="protein sequence ID" value="TGL85328.1"/>
    <property type="molecule type" value="Genomic_DNA"/>
</dbReference>
<protein>
    <submittedName>
        <fullName evidence="4">Glycosyl hydrolase family 5</fullName>
    </submittedName>
</protein>
<keyword evidence="2" id="KW-0326">Glycosidase</keyword>
<sequence>MKRTASILVTICFFAYQNCSPSDSNENPILSLLNSSINVRSALENGTKTFLSGEGTSNVFHSLEYRNLPESRRISIGEKTYSTKTDPIFVDSLGREANFRGFNISGNTKLVQHGFKPFQNESDAEIAFARLGKTTGSNMIRFTIAWEGVHTAVDTIDYAYLDSVIAQMKKAIALKMYILVDYHQDLFSRNLFNKNSWYTGNGAPKWVTPAGTYPNEYCGIVCANWSQNNLTNEAIRKGFRNFWNDASFNTSAGTRRMQTEFVWQLGKAAKYIQERLTTEEFDYVLGIDPFNEPVDGGMEGLSAAQWDNQKLWPFYRRIRQELNADGWESKYVYAEPLVFWNTNVGSAIVPPTGGGHLTTLPGPGFVFNSHFYDAGRMGTDLTGIDNATYFKYLDEIRNETRFLKIPVFLSEFGMWLNGVGAKDTPRMISAVYQAMEISDVSQSPKTRYADFYSLLVSGTQWHWDYYYDNHFEYMNGNTSKLIVKKDAWNDENFSVVGNYGTTWNVDYRAIQRSYPRRSQGRILSFYYNTLGADSWNNPYAWGGIRPKTNGTTYFSDRRFAILIWKGRSSEAPTEIFIPPHFSAQNLILISDSGIYNKTLSASITNGFNESILIPDPDRVDGSGSLLISWDDLNAGENEETIHYVLIVDGNGVSYTDESLAGLQTDLNQRILNEKKSPVYLIGKMAYGGYPAQ</sequence>
<evidence type="ECO:0000256" key="1">
    <source>
        <dbReference type="ARBA" id="ARBA00022801"/>
    </source>
</evidence>
<dbReference type="GO" id="GO:0004553">
    <property type="term" value="F:hydrolase activity, hydrolyzing O-glycosyl compounds"/>
    <property type="evidence" value="ECO:0007669"/>
    <property type="project" value="InterPro"/>
</dbReference>
<dbReference type="InterPro" id="IPR052066">
    <property type="entry name" value="Glycosphingolipid_Hydrolases"/>
</dbReference>
<evidence type="ECO:0000256" key="2">
    <source>
        <dbReference type="ARBA" id="ARBA00023295"/>
    </source>
</evidence>
<dbReference type="Pfam" id="PF00150">
    <property type="entry name" value="Cellulase"/>
    <property type="match status" value="1"/>
</dbReference>
<feature type="domain" description="Glycoside hydrolase family 5" evidence="3">
    <location>
        <begin position="91"/>
        <end position="423"/>
    </location>
</feature>
<dbReference type="PANTHER" id="PTHR31308:SF5">
    <property type="entry name" value="ERGOSTERYL-BETA-GLUCOSIDASE"/>
    <property type="match status" value="1"/>
</dbReference>
<dbReference type="AlphaFoldDB" id="A0A6N4QDE4"/>
<reference evidence="4 5" key="1">
    <citation type="journal article" date="2019" name="PLoS Negl. Trop. Dis.">
        <title>Revisiting the worldwide diversity of Leptospira species in the environment.</title>
        <authorList>
            <person name="Vincent A.T."/>
            <person name="Schiettekatte O."/>
            <person name="Bourhy P."/>
            <person name="Veyrier F.J."/>
            <person name="Picardeau M."/>
        </authorList>
    </citation>
    <scope>NUCLEOTIDE SEQUENCE [LARGE SCALE GENOMIC DNA]</scope>
    <source>
        <strain evidence="4 5">201702445</strain>
    </source>
</reference>
<evidence type="ECO:0000313" key="5">
    <source>
        <dbReference type="Proteomes" id="UP000297613"/>
    </source>
</evidence>
<name>A0A6N4QDE4_9LEPT</name>
<evidence type="ECO:0000313" key="4">
    <source>
        <dbReference type="EMBL" id="TGL85328.1"/>
    </source>
</evidence>
<dbReference type="InterPro" id="IPR001547">
    <property type="entry name" value="Glyco_hydro_5"/>
</dbReference>
<comment type="caution">
    <text evidence="4">The sequence shown here is derived from an EMBL/GenBank/DDBJ whole genome shotgun (WGS) entry which is preliminary data.</text>
</comment>
<dbReference type="Gene3D" id="3.20.20.80">
    <property type="entry name" value="Glycosidases"/>
    <property type="match status" value="1"/>
</dbReference>
<organism evidence="4 5">
    <name type="scientific">Leptospira yasudae</name>
    <dbReference type="NCBI Taxonomy" id="2202201"/>
    <lineage>
        <taxon>Bacteria</taxon>
        <taxon>Pseudomonadati</taxon>
        <taxon>Spirochaetota</taxon>
        <taxon>Spirochaetia</taxon>
        <taxon>Leptospirales</taxon>
        <taxon>Leptospiraceae</taxon>
        <taxon>Leptospira</taxon>
    </lineage>
</organism>
<proteinExistence type="predicted"/>
<dbReference type="InterPro" id="IPR017853">
    <property type="entry name" value="GH"/>
</dbReference>
<evidence type="ECO:0000259" key="3">
    <source>
        <dbReference type="Pfam" id="PF00150"/>
    </source>
</evidence>
<gene>
    <name evidence="4" type="ORF">EHQ83_08455</name>
</gene>
<dbReference type="SUPFAM" id="SSF51445">
    <property type="entry name" value="(Trans)glycosidases"/>
    <property type="match status" value="1"/>
</dbReference>